<keyword evidence="2 8" id="KW-0444">Lipid biosynthesis</keyword>
<accession>A0ABW3HCX1</accession>
<dbReference type="InterPro" id="IPR009081">
    <property type="entry name" value="PP-bd_ACP"/>
</dbReference>
<evidence type="ECO:0000256" key="9">
    <source>
        <dbReference type="NCBIfam" id="TIGR00517"/>
    </source>
</evidence>
<feature type="signal peptide" evidence="11">
    <location>
        <begin position="1"/>
        <end position="28"/>
    </location>
</feature>
<comment type="pathway">
    <text evidence="7">Glycolipid biosynthesis; KDO(2)-lipid A biosynthesis.</text>
</comment>
<comment type="subcellular location">
    <subcellularLocation>
        <location evidence="8">Cytoplasm</location>
    </subcellularLocation>
</comment>
<organism evidence="13 14">
    <name type="scientific">Sphingomonas canadensis</name>
    <dbReference type="NCBI Taxonomy" id="1219257"/>
    <lineage>
        <taxon>Bacteria</taxon>
        <taxon>Pseudomonadati</taxon>
        <taxon>Pseudomonadota</taxon>
        <taxon>Alphaproteobacteria</taxon>
        <taxon>Sphingomonadales</taxon>
        <taxon>Sphingomonadaceae</taxon>
        <taxon>Sphingomonas</taxon>
    </lineage>
</organism>
<evidence type="ECO:0000256" key="11">
    <source>
        <dbReference type="SAM" id="SignalP"/>
    </source>
</evidence>
<feature type="chain" id="PRO_5045221675" description="Acyl carrier protein" evidence="11">
    <location>
        <begin position="29"/>
        <end position="113"/>
    </location>
</feature>
<dbReference type="NCBIfam" id="NF002150">
    <property type="entry name" value="PRK00982.1-4"/>
    <property type="match status" value="1"/>
</dbReference>
<proteinExistence type="inferred from homology"/>
<dbReference type="InterPro" id="IPR003231">
    <property type="entry name" value="ACP"/>
</dbReference>
<keyword evidence="5 8" id="KW-0443">Lipid metabolism</keyword>
<dbReference type="NCBIfam" id="NF002148">
    <property type="entry name" value="PRK00982.1-2"/>
    <property type="match status" value="1"/>
</dbReference>
<dbReference type="Gene3D" id="1.10.1200.10">
    <property type="entry name" value="ACP-like"/>
    <property type="match status" value="1"/>
</dbReference>
<evidence type="ECO:0000256" key="2">
    <source>
        <dbReference type="ARBA" id="ARBA00022516"/>
    </source>
</evidence>
<comment type="function">
    <text evidence="8 10">Carrier of the growing fatty acid chain in fatty acid biosynthesis.</text>
</comment>
<dbReference type="RefSeq" id="WP_319951612.1">
    <property type="nucleotide sequence ID" value="NZ_JAPDRA010000005.1"/>
</dbReference>
<name>A0ABW3HCX1_9SPHN</name>
<evidence type="ECO:0000256" key="6">
    <source>
        <dbReference type="ARBA" id="ARBA00023160"/>
    </source>
</evidence>
<dbReference type="Pfam" id="PF00550">
    <property type="entry name" value="PP-binding"/>
    <property type="match status" value="1"/>
</dbReference>
<keyword evidence="4 8" id="KW-0276">Fatty acid metabolism</keyword>
<reference evidence="14" key="1">
    <citation type="journal article" date="2019" name="Int. J. Syst. Evol. Microbiol.">
        <title>The Global Catalogue of Microorganisms (GCM) 10K type strain sequencing project: providing services to taxonomists for standard genome sequencing and annotation.</title>
        <authorList>
            <consortium name="The Broad Institute Genomics Platform"/>
            <consortium name="The Broad Institute Genome Sequencing Center for Infectious Disease"/>
            <person name="Wu L."/>
            <person name="Ma J."/>
        </authorList>
    </citation>
    <scope>NUCLEOTIDE SEQUENCE [LARGE SCALE GENOMIC DNA]</scope>
    <source>
        <strain evidence="14">CCUG 62982</strain>
    </source>
</reference>
<dbReference type="Proteomes" id="UP001596977">
    <property type="component" value="Unassembled WGS sequence"/>
</dbReference>
<evidence type="ECO:0000256" key="4">
    <source>
        <dbReference type="ARBA" id="ARBA00022832"/>
    </source>
</evidence>
<comment type="similarity">
    <text evidence="8">Belongs to the acyl carrier protein (ACP) family.</text>
</comment>
<gene>
    <name evidence="8" type="primary">acpP</name>
    <name evidence="13" type="ORF">ACFQ1E_12685</name>
</gene>
<keyword evidence="14" id="KW-1185">Reference proteome</keyword>
<comment type="pathway">
    <text evidence="8 10">Lipid metabolism; fatty acid biosynthesis.</text>
</comment>
<dbReference type="HAMAP" id="MF_01217">
    <property type="entry name" value="Acyl_carrier"/>
    <property type="match status" value="1"/>
</dbReference>
<dbReference type="PROSITE" id="PS00012">
    <property type="entry name" value="PHOSPHOPANTETHEINE"/>
    <property type="match status" value="1"/>
</dbReference>
<keyword evidence="1 8" id="KW-0596">Phosphopantetheine</keyword>
<keyword evidence="8" id="KW-0963">Cytoplasm</keyword>
<dbReference type="PROSITE" id="PS50075">
    <property type="entry name" value="CARRIER"/>
    <property type="match status" value="1"/>
</dbReference>
<dbReference type="NCBIfam" id="TIGR00517">
    <property type="entry name" value="acyl_carrier"/>
    <property type="match status" value="1"/>
</dbReference>
<dbReference type="PANTHER" id="PTHR20863:SF76">
    <property type="entry name" value="CARRIER DOMAIN-CONTAINING PROTEIN"/>
    <property type="match status" value="1"/>
</dbReference>
<dbReference type="InterPro" id="IPR006162">
    <property type="entry name" value="Ppantetheine_attach_site"/>
</dbReference>
<evidence type="ECO:0000256" key="5">
    <source>
        <dbReference type="ARBA" id="ARBA00023098"/>
    </source>
</evidence>
<feature type="modified residue" description="O-(pantetheine 4'-phosphoryl)serine" evidence="8">
    <location>
        <position position="72"/>
    </location>
</feature>
<dbReference type="EMBL" id="JBHTJG010000005">
    <property type="protein sequence ID" value="MFD0947199.1"/>
    <property type="molecule type" value="Genomic_DNA"/>
</dbReference>
<dbReference type="SUPFAM" id="SSF47336">
    <property type="entry name" value="ACP-like"/>
    <property type="match status" value="1"/>
</dbReference>
<evidence type="ECO:0000256" key="8">
    <source>
        <dbReference type="HAMAP-Rule" id="MF_01217"/>
    </source>
</evidence>
<sequence length="113" mass="12159">MRKNIGKLVSAVALGAALTLPASQAVQAAPQTAPAEGDIKRKLIELIVAQLGVDEKEVHNQASLMNDLGADSLDMVEITMAVEEAFNIAIPDDQAERLLTVGDWVYYVTRNAR</sequence>
<evidence type="ECO:0000259" key="12">
    <source>
        <dbReference type="PROSITE" id="PS50075"/>
    </source>
</evidence>
<dbReference type="InterPro" id="IPR036736">
    <property type="entry name" value="ACP-like_sf"/>
</dbReference>
<evidence type="ECO:0000313" key="14">
    <source>
        <dbReference type="Proteomes" id="UP001596977"/>
    </source>
</evidence>
<dbReference type="PANTHER" id="PTHR20863">
    <property type="entry name" value="ACYL CARRIER PROTEIN"/>
    <property type="match status" value="1"/>
</dbReference>
<comment type="PTM">
    <text evidence="8">4'-phosphopantetheine is transferred from CoA to a specific serine of apo-ACP by AcpS. This modification is essential for activity because fatty acids are bound in thioester linkage to the sulfhydryl of the prosthetic group.</text>
</comment>
<evidence type="ECO:0000256" key="3">
    <source>
        <dbReference type="ARBA" id="ARBA00022553"/>
    </source>
</evidence>
<evidence type="ECO:0000256" key="1">
    <source>
        <dbReference type="ARBA" id="ARBA00022450"/>
    </source>
</evidence>
<comment type="PTM">
    <text evidence="10">4'-phosphopantetheine is transferred from CoA to a specific serine of apo-ACP by acpS.</text>
</comment>
<keyword evidence="11" id="KW-0732">Signal</keyword>
<evidence type="ECO:0000256" key="10">
    <source>
        <dbReference type="RuleBase" id="RU003545"/>
    </source>
</evidence>
<keyword evidence="3 8" id="KW-0597">Phosphoprotein</keyword>
<evidence type="ECO:0000256" key="7">
    <source>
        <dbReference type="ARBA" id="ARBA00024328"/>
    </source>
</evidence>
<feature type="domain" description="Carrier" evidence="12">
    <location>
        <begin position="37"/>
        <end position="112"/>
    </location>
</feature>
<comment type="caution">
    <text evidence="13">The sequence shown here is derived from an EMBL/GenBank/DDBJ whole genome shotgun (WGS) entry which is preliminary data.</text>
</comment>
<protein>
    <recommendedName>
        <fullName evidence="8 9">Acyl carrier protein</fullName>
        <shortName evidence="8">ACP</shortName>
    </recommendedName>
</protein>
<evidence type="ECO:0000313" key="13">
    <source>
        <dbReference type="EMBL" id="MFD0947199.1"/>
    </source>
</evidence>
<keyword evidence="6 8" id="KW-0275">Fatty acid biosynthesis</keyword>
<dbReference type="NCBIfam" id="NF002151">
    <property type="entry name" value="PRK00982.1-5"/>
    <property type="match status" value="1"/>
</dbReference>